<proteinExistence type="predicted"/>
<sequence length="80" mass="8467">MVEAAGSGEGMPTGVMSAPARSRRSSRWPRANGGQRQADRGRRWPAAACMDDDGPSAAVVEDVDPCPDLAVPRPNPKLPR</sequence>
<organism evidence="2">
    <name type="scientific">Oryza nivara</name>
    <name type="common">Indian wild rice</name>
    <name type="synonym">Oryza sativa f. spontanea</name>
    <dbReference type="NCBI Taxonomy" id="4536"/>
    <lineage>
        <taxon>Eukaryota</taxon>
        <taxon>Viridiplantae</taxon>
        <taxon>Streptophyta</taxon>
        <taxon>Embryophyta</taxon>
        <taxon>Tracheophyta</taxon>
        <taxon>Spermatophyta</taxon>
        <taxon>Magnoliopsida</taxon>
        <taxon>Liliopsida</taxon>
        <taxon>Poales</taxon>
        <taxon>Poaceae</taxon>
        <taxon>BOP clade</taxon>
        <taxon>Oryzoideae</taxon>
        <taxon>Oryzeae</taxon>
        <taxon>Oryzinae</taxon>
        <taxon>Oryza</taxon>
    </lineage>
</organism>
<keyword evidence="3" id="KW-1185">Reference proteome</keyword>
<feature type="region of interest" description="Disordered" evidence="1">
    <location>
        <begin position="1"/>
        <end position="80"/>
    </location>
</feature>
<dbReference type="Proteomes" id="UP000006591">
    <property type="component" value="Chromosome 12"/>
</dbReference>
<accession>A0A0E0J8A2</accession>
<evidence type="ECO:0000256" key="1">
    <source>
        <dbReference type="SAM" id="MobiDB-lite"/>
    </source>
</evidence>
<protein>
    <submittedName>
        <fullName evidence="2">Uncharacterized protein</fullName>
    </submittedName>
</protein>
<reference evidence="2" key="2">
    <citation type="submission" date="2018-04" db="EMBL/GenBank/DDBJ databases">
        <title>OnivRS2 (Oryza nivara Reference Sequence Version 2).</title>
        <authorList>
            <person name="Zhang J."/>
            <person name="Kudrna D."/>
            <person name="Lee S."/>
            <person name="Talag J."/>
            <person name="Rajasekar S."/>
            <person name="Welchert J."/>
            <person name="Hsing Y.-I."/>
            <person name="Wing R.A."/>
        </authorList>
    </citation>
    <scope>NUCLEOTIDE SEQUENCE [LARGE SCALE GENOMIC DNA]</scope>
    <source>
        <strain evidence="2">SL10</strain>
    </source>
</reference>
<dbReference type="EnsemblPlants" id="ONIVA12G06460.1">
    <property type="protein sequence ID" value="ONIVA12G06460.1"/>
    <property type="gene ID" value="ONIVA12G06460"/>
</dbReference>
<dbReference type="Gramene" id="ONIVA12G06460.1">
    <property type="protein sequence ID" value="ONIVA12G06460.1"/>
    <property type="gene ID" value="ONIVA12G06460"/>
</dbReference>
<dbReference type="AlphaFoldDB" id="A0A0E0J8A2"/>
<dbReference type="HOGENOM" id="CLU_2593879_0_0_1"/>
<evidence type="ECO:0000313" key="3">
    <source>
        <dbReference type="Proteomes" id="UP000006591"/>
    </source>
</evidence>
<name>A0A0E0J8A2_ORYNI</name>
<reference evidence="2" key="1">
    <citation type="submission" date="2015-04" db="UniProtKB">
        <authorList>
            <consortium name="EnsemblPlants"/>
        </authorList>
    </citation>
    <scope>IDENTIFICATION</scope>
    <source>
        <strain evidence="2">SL10</strain>
    </source>
</reference>
<evidence type="ECO:0000313" key="2">
    <source>
        <dbReference type="EnsemblPlants" id="ONIVA12G06460.1"/>
    </source>
</evidence>